<dbReference type="PANTHER" id="PTHR30472">
    <property type="entry name" value="FERRIC ENTEROBACTIN TRANSPORT SYSTEM PERMEASE PROTEIN"/>
    <property type="match status" value="1"/>
</dbReference>
<keyword evidence="6 8" id="KW-1133">Transmembrane helix</keyword>
<keyword evidence="4" id="KW-1003">Cell membrane</keyword>
<dbReference type="Gene3D" id="1.10.3470.10">
    <property type="entry name" value="ABC transporter involved in vitamin B12 uptake, BtuC"/>
    <property type="match status" value="1"/>
</dbReference>
<evidence type="ECO:0000313" key="10">
    <source>
        <dbReference type="Proteomes" id="UP000298355"/>
    </source>
</evidence>
<dbReference type="RefSeq" id="WP_134362183.1">
    <property type="nucleotide sequence ID" value="NZ_SOGJ01000009.1"/>
</dbReference>
<protein>
    <submittedName>
        <fullName evidence="9">Iron ABC transporter permease</fullName>
    </submittedName>
</protein>
<evidence type="ECO:0000256" key="1">
    <source>
        <dbReference type="ARBA" id="ARBA00004651"/>
    </source>
</evidence>
<sequence length="353" mass="35790">MTLVSARPRSSTVHAFLPAGGARRRRASGRALGLLGAVLVLGLVVLLSLMVGNKQIPVTDVWVALFAPGDSYAHTVVASRIPRTVLGLLAGASLAVAGAVMQGVSRNPLGDPGLFGVNAGAAAAIVVGTAFFGLGSAATSVWVALPGAFLAVITVYLIGFGRGPGTPVRLVLAGVVVTAILSAVISAITLSLPTVFDAYRFWVVGSLAGRDPQVIIDVLPFVLAGLLLALLLAGPLNALALGDDTAQALGAHVGRTRLLGAVATTLLAAAATAAVGPIGFVGLAVPHIVRTVTGADHRWLLPYCLVAGPVLLLLADILGRIVARPAELMVGIITAFVGAPILLLAVRRMAERE</sequence>
<feature type="transmembrane region" description="Helical" evidence="8">
    <location>
        <begin position="170"/>
        <end position="194"/>
    </location>
</feature>
<keyword evidence="5 8" id="KW-0812">Transmembrane</keyword>
<feature type="transmembrane region" description="Helical" evidence="8">
    <location>
        <begin position="326"/>
        <end position="346"/>
    </location>
</feature>
<evidence type="ECO:0000256" key="6">
    <source>
        <dbReference type="ARBA" id="ARBA00022989"/>
    </source>
</evidence>
<evidence type="ECO:0000256" key="8">
    <source>
        <dbReference type="SAM" id="Phobius"/>
    </source>
</evidence>
<dbReference type="InterPro" id="IPR037294">
    <property type="entry name" value="ABC_BtuC-like"/>
</dbReference>
<organism evidence="9 10">
    <name type="scientific">Cryobacterium breve</name>
    <dbReference type="NCBI Taxonomy" id="1259258"/>
    <lineage>
        <taxon>Bacteria</taxon>
        <taxon>Bacillati</taxon>
        <taxon>Actinomycetota</taxon>
        <taxon>Actinomycetes</taxon>
        <taxon>Micrococcales</taxon>
        <taxon>Microbacteriaceae</taxon>
        <taxon>Cryobacterium</taxon>
    </lineage>
</organism>
<reference evidence="9 10" key="1">
    <citation type="submission" date="2019-03" db="EMBL/GenBank/DDBJ databases">
        <title>Genomics of glacier-inhabiting Cryobacterium strains.</title>
        <authorList>
            <person name="Liu Q."/>
            <person name="Xin Y.-H."/>
        </authorList>
    </citation>
    <scope>NUCLEOTIDE SEQUENCE [LARGE SCALE GENOMIC DNA]</scope>
    <source>
        <strain evidence="9 10">TMT4-23</strain>
    </source>
</reference>
<accession>A0ABY2J7N6</accession>
<keyword evidence="7 8" id="KW-0472">Membrane</keyword>
<comment type="subcellular location">
    <subcellularLocation>
        <location evidence="1">Cell membrane</location>
        <topology evidence="1">Multi-pass membrane protein</topology>
    </subcellularLocation>
</comment>
<dbReference type="EMBL" id="SOGJ01000009">
    <property type="protein sequence ID" value="TFD00860.1"/>
    <property type="molecule type" value="Genomic_DNA"/>
</dbReference>
<feature type="transmembrane region" description="Helical" evidence="8">
    <location>
        <begin position="113"/>
        <end position="134"/>
    </location>
</feature>
<feature type="transmembrane region" description="Helical" evidence="8">
    <location>
        <begin position="140"/>
        <end position="158"/>
    </location>
</feature>
<gene>
    <name evidence="9" type="ORF">E3O65_02495</name>
</gene>
<dbReference type="InterPro" id="IPR000522">
    <property type="entry name" value="ABC_transptr_permease_BtuC"/>
</dbReference>
<dbReference type="CDD" id="cd06550">
    <property type="entry name" value="TM_ABC_iron-siderophores_like"/>
    <property type="match status" value="1"/>
</dbReference>
<keyword evidence="3" id="KW-0813">Transport</keyword>
<name>A0ABY2J7N6_9MICO</name>
<proteinExistence type="inferred from homology"/>
<comment type="caution">
    <text evidence="9">The sequence shown here is derived from an EMBL/GenBank/DDBJ whole genome shotgun (WGS) entry which is preliminary data.</text>
</comment>
<keyword evidence="10" id="KW-1185">Reference proteome</keyword>
<dbReference type="PANTHER" id="PTHR30472:SF1">
    <property type="entry name" value="FE(3+) DICITRATE TRANSPORT SYSTEM PERMEASE PROTEIN FECC-RELATED"/>
    <property type="match status" value="1"/>
</dbReference>
<feature type="transmembrane region" description="Helical" evidence="8">
    <location>
        <begin position="258"/>
        <end position="280"/>
    </location>
</feature>
<evidence type="ECO:0000256" key="2">
    <source>
        <dbReference type="ARBA" id="ARBA00007935"/>
    </source>
</evidence>
<comment type="similarity">
    <text evidence="2">Belongs to the binding-protein-dependent transport system permease family. FecCD subfamily.</text>
</comment>
<dbReference type="Proteomes" id="UP000298355">
    <property type="component" value="Unassembled WGS sequence"/>
</dbReference>
<dbReference type="Pfam" id="PF01032">
    <property type="entry name" value="FecCD"/>
    <property type="match status" value="1"/>
</dbReference>
<evidence type="ECO:0000256" key="5">
    <source>
        <dbReference type="ARBA" id="ARBA00022692"/>
    </source>
</evidence>
<feature type="transmembrane region" description="Helical" evidence="8">
    <location>
        <begin position="31"/>
        <end position="51"/>
    </location>
</feature>
<feature type="transmembrane region" description="Helical" evidence="8">
    <location>
        <begin position="300"/>
        <end position="319"/>
    </location>
</feature>
<evidence type="ECO:0000313" key="9">
    <source>
        <dbReference type="EMBL" id="TFD00860.1"/>
    </source>
</evidence>
<dbReference type="SUPFAM" id="SSF81345">
    <property type="entry name" value="ABC transporter involved in vitamin B12 uptake, BtuC"/>
    <property type="match status" value="1"/>
</dbReference>
<evidence type="ECO:0000256" key="4">
    <source>
        <dbReference type="ARBA" id="ARBA00022475"/>
    </source>
</evidence>
<evidence type="ECO:0000256" key="3">
    <source>
        <dbReference type="ARBA" id="ARBA00022448"/>
    </source>
</evidence>
<evidence type="ECO:0000256" key="7">
    <source>
        <dbReference type="ARBA" id="ARBA00023136"/>
    </source>
</evidence>
<feature type="transmembrane region" description="Helical" evidence="8">
    <location>
        <begin position="214"/>
        <end position="237"/>
    </location>
</feature>
<feature type="transmembrane region" description="Helical" evidence="8">
    <location>
        <begin position="81"/>
        <end position="101"/>
    </location>
</feature>